<dbReference type="PANTHER" id="PTHR10778:SF10">
    <property type="entry name" value="SOLUTE CARRIER FAMILY 35 MEMBER B1"/>
    <property type="match status" value="1"/>
</dbReference>
<feature type="transmembrane region" description="Helical" evidence="8">
    <location>
        <begin position="241"/>
        <end position="264"/>
    </location>
</feature>
<feature type="transmembrane region" description="Helical" evidence="8">
    <location>
        <begin position="44"/>
        <end position="62"/>
    </location>
</feature>
<evidence type="ECO:0000256" key="2">
    <source>
        <dbReference type="ARBA" id="ARBA00010694"/>
    </source>
</evidence>
<dbReference type="EMBL" id="BT077314">
    <property type="protein sequence ID" value="ACO11738.1"/>
    <property type="molecule type" value="mRNA"/>
</dbReference>
<gene>
    <name evidence="9" type="primary">S35B1</name>
</gene>
<evidence type="ECO:0000256" key="1">
    <source>
        <dbReference type="ARBA" id="ARBA00004477"/>
    </source>
</evidence>
<dbReference type="GO" id="GO:0000139">
    <property type="term" value="C:Golgi membrane"/>
    <property type="evidence" value="ECO:0007669"/>
    <property type="project" value="TreeGrafter"/>
</dbReference>
<keyword evidence="4 8" id="KW-0812">Transmembrane</keyword>
<dbReference type="GO" id="GO:0005459">
    <property type="term" value="F:UDP-galactose transmembrane transporter activity"/>
    <property type="evidence" value="ECO:0007669"/>
    <property type="project" value="TreeGrafter"/>
</dbReference>
<keyword evidence="6 8" id="KW-1133">Transmembrane helix</keyword>
<comment type="subcellular location">
    <subcellularLocation>
        <location evidence="1">Endoplasmic reticulum membrane</location>
        <topology evidence="1">Multi-pass membrane protein</topology>
    </subcellularLocation>
</comment>
<keyword evidence="5" id="KW-0256">Endoplasmic reticulum</keyword>
<feature type="transmembrane region" description="Helical" evidence="8">
    <location>
        <begin position="166"/>
        <end position="191"/>
    </location>
</feature>
<evidence type="ECO:0000313" key="9">
    <source>
        <dbReference type="EMBL" id="ACO11738.1"/>
    </source>
</evidence>
<comment type="similarity">
    <text evidence="2">Belongs to the nucleotide-sugar transporter family. SLC35B subfamily.</text>
</comment>
<keyword evidence="3" id="KW-0813">Transport</keyword>
<sequence>MAVSKSNLKFLSCVVGIFGFYFLFGVLQERITRVNYGDEKFTYIFALIFVQCIFNLLYAVLVSRFFFSRASKSSEVDSTPQTYFMAAALTYLCAMLASNKALAWVNYPTQVIGKSCKPIPVMILGVLLGGKSYPLRKYFFILLVVIGISLFMYKDSGAAKGKSEDASAFSLGIGELLLIFSLICDGLTGAIQERLKSNFRTSSTNMMTYMNLWSVVYSGALILYTGELGGFISFVGRHPDFLPQLLSFCLASALGQLFIYICVADFGPLPCSIITTTRKFFTVLGSVLFFGNALIGRQWLGTAFVFVGLILDGIFGKSTKSGLPKAA</sequence>
<feature type="transmembrane region" description="Helical" evidence="8">
    <location>
        <begin position="299"/>
        <end position="315"/>
    </location>
</feature>
<feature type="transmembrane region" description="Helical" evidence="8">
    <location>
        <begin position="137"/>
        <end position="154"/>
    </location>
</feature>
<dbReference type="Pfam" id="PF08449">
    <property type="entry name" value="UAA"/>
    <property type="match status" value="1"/>
</dbReference>
<keyword evidence="7 8" id="KW-0472">Membrane</keyword>
<dbReference type="InterPro" id="IPR013657">
    <property type="entry name" value="SCL35B1-4/HUT1"/>
</dbReference>
<dbReference type="AlphaFoldDB" id="C1BRT5"/>
<name>C1BRT5_CALRO</name>
<dbReference type="PANTHER" id="PTHR10778">
    <property type="entry name" value="SOLUTE CARRIER FAMILY 35 MEMBER B"/>
    <property type="match status" value="1"/>
</dbReference>
<evidence type="ECO:0000256" key="4">
    <source>
        <dbReference type="ARBA" id="ARBA00022692"/>
    </source>
</evidence>
<feature type="transmembrane region" description="Helical" evidence="8">
    <location>
        <begin position="83"/>
        <end position="105"/>
    </location>
</feature>
<feature type="transmembrane region" description="Helical" evidence="8">
    <location>
        <begin position="212"/>
        <end position="235"/>
    </location>
</feature>
<evidence type="ECO:0000256" key="7">
    <source>
        <dbReference type="ARBA" id="ARBA00023136"/>
    </source>
</evidence>
<protein>
    <submittedName>
        <fullName evidence="9">Solute carrier family 35 member B1</fullName>
    </submittedName>
</protein>
<dbReference type="SUPFAM" id="SSF103481">
    <property type="entry name" value="Multidrug resistance efflux transporter EmrE"/>
    <property type="match status" value="2"/>
</dbReference>
<evidence type="ECO:0000256" key="3">
    <source>
        <dbReference type="ARBA" id="ARBA00022448"/>
    </source>
</evidence>
<organism evidence="9">
    <name type="scientific">Caligus rogercresseyi</name>
    <name type="common">Sea louse</name>
    <dbReference type="NCBI Taxonomy" id="217165"/>
    <lineage>
        <taxon>Eukaryota</taxon>
        <taxon>Metazoa</taxon>
        <taxon>Ecdysozoa</taxon>
        <taxon>Arthropoda</taxon>
        <taxon>Crustacea</taxon>
        <taxon>Multicrustacea</taxon>
        <taxon>Hexanauplia</taxon>
        <taxon>Copepoda</taxon>
        <taxon>Siphonostomatoida</taxon>
        <taxon>Caligidae</taxon>
        <taxon>Caligus</taxon>
    </lineage>
</organism>
<reference evidence="9" key="1">
    <citation type="submission" date="2009-03" db="EMBL/GenBank/DDBJ databases">
        <title>Caligus rogercresseyi ESTs and full-length cDNAs.</title>
        <authorList>
            <person name="Yasuike M."/>
            <person name="von Schalburg K."/>
            <person name="Cooper G."/>
            <person name="Leong J."/>
            <person name="Jones S.R.M."/>
            <person name="Koop B.F."/>
        </authorList>
    </citation>
    <scope>NUCLEOTIDE SEQUENCE</scope>
    <source>
        <tissue evidence="9">Whole tissue</tissue>
    </source>
</reference>
<proteinExistence type="evidence at transcript level"/>
<evidence type="ECO:0000256" key="5">
    <source>
        <dbReference type="ARBA" id="ARBA00022824"/>
    </source>
</evidence>
<dbReference type="GO" id="GO:0005789">
    <property type="term" value="C:endoplasmic reticulum membrane"/>
    <property type="evidence" value="ECO:0007669"/>
    <property type="project" value="UniProtKB-SubCell"/>
</dbReference>
<dbReference type="GO" id="GO:0005460">
    <property type="term" value="F:UDP-glucose transmembrane transporter activity"/>
    <property type="evidence" value="ECO:0007669"/>
    <property type="project" value="TreeGrafter"/>
</dbReference>
<evidence type="ECO:0000256" key="6">
    <source>
        <dbReference type="ARBA" id="ARBA00022989"/>
    </source>
</evidence>
<evidence type="ECO:0000256" key="8">
    <source>
        <dbReference type="SAM" id="Phobius"/>
    </source>
</evidence>
<accession>C1BRT5</accession>
<feature type="transmembrane region" description="Helical" evidence="8">
    <location>
        <begin position="7"/>
        <end position="24"/>
    </location>
</feature>
<dbReference type="InterPro" id="IPR037185">
    <property type="entry name" value="EmrE-like"/>
</dbReference>